<dbReference type="InterPro" id="IPR025380">
    <property type="entry name" value="DUF4369"/>
</dbReference>
<evidence type="ECO:0000313" key="2">
    <source>
        <dbReference type="EMBL" id="AWG21502.1"/>
    </source>
</evidence>
<dbReference type="AlphaFoldDB" id="A0A2S1LCM7"/>
<protein>
    <recommendedName>
        <fullName evidence="1">DUF4369 domain-containing protein</fullName>
    </recommendedName>
</protein>
<name>A0A2S1LCM7_9FLAO</name>
<dbReference type="Pfam" id="PF14289">
    <property type="entry name" value="DUF4369"/>
    <property type="match status" value="1"/>
</dbReference>
<accession>A0A2S1LCM7</accession>
<keyword evidence="3" id="KW-1185">Reference proteome</keyword>
<sequence>MKNIILTIAAVLALASCDKKETAGNLHINGDIKGLKKGTLYIQRFQDNKYVSLDTITMDGQSTFQADLTIDSPEMLYLKLDRGTTNSLDNTILFFAEPGTISIQTNLDNYLSDAKITGSKNQELYEEYKALASKMNDQHLELLETKFYATKFQQASRIDSINKKMEQNTKRKYLYTANFAVNHKDAAVTPYIVLTEIPDINMKYLDTIQSVMTPEVAKTLYGKQLNTMISEIKKQSK</sequence>
<gene>
    <name evidence="2" type="ORF">FFWV33_08150</name>
</gene>
<dbReference type="KEGG" id="ffa:FFWV33_08150"/>
<evidence type="ECO:0000259" key="1">
    <source>
        <dbReference type="Pfam" id="PF14289"/>
    </source>
</evidence>
<dbReference type="Proteomes" id="UP000244527">
    <property type="component" value="Chromosome"/>
</dbReference>
<dbReference type="OrthoDB" id="1143206at2"/>
<feature type="domain" description="DUF4369" evidence="1">
    <location>
        <begin position="27"/>
        <end position="125"/>
    </location>
</feature>
<proteinExistence type="predicted"/>
<organism evidence="2 3">
    <name type="scientific">Flavobacterium faecale</name>
    <dbReference type="NCBI Taxonomy" id="1355330"/>
    <lineage>
        <taxon>Bacteria</taxon>
        <taxon>Pseudomonadati</taxon>
        <taxon>Bacteroidota</taxon>
        <taxon>Flavobacteriia</taxon>
        <taxon>Flavobacteriales</taxon>
        <taxon>Flavobacteriaceae</taxon>
        <taxon>Flavobacterium</taxon>
    </lineage>
</organism>
<dbReference type="EMBL" id="CP020918">
    <property type="protein sequence ID" value="AWG21502.1"/>
    <property type="molecule type" value="Genomic_DNA"/>
</dbReference>
<dbReference type="RefSeq" id="WP_108740440.1">
    <property type="nucleotide sequence ID" value="NZ_CP020918.1"/>
</dbReference>
<evidence type="ECO:0000313" key="3">
    <source>
        <dbReference type="Proteomes" id="UP000244527"/>
    </source>
</evidence>
<reference evidence="2 3" key="1">
    <citation type="submission" date="2017-04" db="EMBL/GenBank/DDBJ databases">
        <title>Compelte genome sequence of WV33.</title>
        <authorList>
            <person name="Lee P.C."/>
        </authorList>
    </citation>
    <scope>NUCLEOTIDE SEQUENCE [LARGE SCALE GENOMIC DNA]</scope>
    <source>
        <strain evidence="2 3">WV33</strain>
    </source>
</reference>
<dbReference type="PROSITE" id="PS51257">
    <property type="entry name" value="PROKAR_LIPOPROTEIN"/>
    <property type="match status" value="1"/>
</dbReference>